<feature type="transmembrane region" description="Helical" evidence="6">
    <location>
        <begin position="147"/>
        <end position="165"/>
    </location>
</feature>
<dbReference type="STRING" id="1445510.YC6258_04804"/>
<dbReference type="PATRIC" id="fig|1445510.3.peg.4768"/>
<evidence type="ECO:0000256" key="2">
    <source>
        <dbReference type="ARBA" id="ARBA00022475"/>
    </source>
</evidence>
<gene>
    <name evidence="7" type="ORF">YC6258_04804</name>
</gene>
<dbReference type="OrthoDB" id="9809785at2"/>
<evidence type="ECO:0000256" key="4">
    <source>
        <dbReference type="ARBA" id="ARBA00022989"/>
    </source>
</evidence>
<dbReference type="EMBL" id="CP007142">
    <property type="protein sequence ID" value="AJQ96836.1"/>
    <property type="molecule type" value="Genomic_DNA"/>
</dbReference>
<feature type="transmembrane region" description="Helical" evidence="6">
    <location>
        <begin position="245"/>
        <end position="263"/>
    </location>
</feature>
<feature type="transmembrane region" description="Helical" evidence="6">
    <location>
        <begin position="21"/>
        <end position="38"/>
    </location>
</feature>
<dbReference type="GO" id="GO:0022857">
    <property type="term" value="F:transmembrane transporter activity"/>
    <property type="evidence" value="ECO:0007669"/>
    <property type="project" value="InterPro"/>
</dbReference>
<keyword evidence="8" id="KW-1185">Reference proteome</keyword>
<feature type="transmembrane region" description="Helical" evidence="6">
    <location>
        <begin position="58"/>
        <end position="81"/>
    </location>
</feature>
<dbReference type="AlphaFoldDB" id="A0A0C5VRG6"/>
<feature type="transmembrane region" description="Helical" evidence="6">
    <location>
        <begin position="198"/>
        <end position="216"/>
    </location>
</feature>
<protein>
    <submittedName>
        <fullName evidence="7">ABC-type uncharacterized transport system, permease component</fullName>
    </submittedName>
</protein>
<dbReference type="HOGENOM" id="CLU_040769_0_0_6"/>
<feature type="transmembrane region" description="Helical" evidence="6">
    <location>
        <begin position="269"/>
        <end position="290"/>
    </location>
</feature>
<evidence type="ECO:0000256" key="6">
    <source>
        <dbReference type="SAM" id="Phobius"/>
    </source>
</evidence>
<feature type="transmembrane region" description="Helical" evidence="6">
    <location>
        <begin position="297"/>
        <end position="315"/>
    </location>
</feature>
<dbReference type="PANTHER" id="PTHR47089">
    <property type="entry name" value="ABC TRANSPORTER, PERMEASE PROTEIN"/>
    <property type="match status" value="1"/>
</dbReference>
<organism evidence="7 8">
    <name type="scientific">Gynuella sunshinyii YC6258</name>
    <dbReference type="NCBI Taxonomy" id="1445510"/>
    <lineage>
        <taxon>Bacteria</taxon>
        <taxon>Pseudomonadati</taxon>
        <taxon>Pseudomonadota</taxon>
        <taxon>Gammaproteobacteria</taxon>
        <taxon>Oceanospirillales</taxon>
        <taxon>Saccharospirillaceae</taxon>
        <taxon>Gynuella</taxon>
    </lineage>
</organism>
<dbReference type="Pfam" id="PF02653">
    <property type="entry name" value="BPD_transp_2"/>
    <property type="match status" value="1"/>
</dbReference>
<evidence type="ECO:0000313" key="7">
    <source>
        <dbReference type="EMBL" id="AJQ96836.1"/>
    </source>
</evidence>
<accession>A0A0C5VRG6</accession>
<dbReference type="PANTHER" id="PTHR47089:SF1">
    <property type="entry name" value="GUANOSINE ABC TRANSPORTER PERMEASE PROTEIN NUPP"/>
    <property type="match status" value="1"/>
</dbReference>
<dbReference type="InterPro" id="IPR001851">
    <property type="entry name" value="ABC_transp_permease"/>
</dbReference>
<feature type="transmembrane region" description="Helical" evidence="6">
    <location>
        <begin position="114"/>
        <end position="138"/>
    </location>
</feature>
<proteinExistence type="predicted"/>
<keyword evidence="5 6" id="KW-0472">Membrane</keyword>
<keyword evidence="4 6" id="KW-1133">Transmembrane helix</keyword>
<evidence type="ECO:0000256" key="3">
    <source>
        <dbReference type="ARBA" id="ARBA00022692"/>
    </source>
</evidence>
<dbReference type="Proteomes" id="UP000032266">
    <property type="component" value="Chromosome"/>
</dbReference>
<comment type="subcellular location">
    <subcellularLocation>
        <location evidence="1">Cell inner membrane</location>
        <topology evidence="1">Multi-pass membrane protein</topology>
    </subcellularLocation>
</comment>
<dbReference type="CDD" id="cd06580">
    <property type="entry name" value="TM_PBP1_transp_TpRbsC_like"/>
    <property type="match status" value="1"/>
</dbReference>
<keyword evidence="2" id="KW-1003">Cell membrane</keyword>
<dbReference type="GO" id="GO:0005886">
    <property type="term" value="C:plasma membrane"/>
    <property type="evidence" value="ECO:0007669"/>
    <property type="project" value="UniProtKB-SubCell"/>
</dbReference>
<name>A0A0C5VRG6_9GAMM</name>
<sequence length="361" mass="38730">MSLKIERRPEPSELMRWLSPVLAIAGTLIVSAIFFALLGKSPQAVFYNFFVAPVQDIYGVTELAVKVAPLLMCAAGLVICYKANIWNIGAEGQFVFGGLIGGWVGLQFLETSSYWAIVPVMLSGMLAGACWAGIAALLKVHFNTNEILTTIMLNYVALNLLQYAVHGPLRDPAGFNFPESAMLSSMTAMPVIWPNTRVHLGIVIALLCCLLIWVVLSRLHLGFRIRVRGADEHAARFAGFSARSLTWVCLLASGGLAGLAGVIEVTGPIGQLIPTISPGYGYAAIIVAFLGRLNPVGIILSSIMMGLIYLGGELAQMNLNLPIAVTSLFQGLLLFFILASDLLVSHRLVWDSAKGATVRGS</sequence>
<evidence type="ECO:0000313" key="8">
    <source>
        <dbReference type="Proteomes" id="UP000032266"/>
    </source>
</evidence>
<dbReference type="KEGG" id="gsn:YC6258_04804"/>
<evidence type="ECO:0000256" key="5">
    <source>
        <dbReference type="ARBA" id="ARBA00023136"/>
    </source>
</evidence>
<keyword evidence="3 6" id="KW-0812">Transmembrane</keyword>
<dbReference type="RefSeq" id="WP_044618748.1">
    <property type="nucleotide sequence ID" value="NZ_CP007142.1"/>
</dbReference>
<feature type="transmembrane region" description="Helical" evidence="6">
    <location>
        <begin position="321"/>
        <end position="344"/>
    </location>
</feature>
<evidence type="ECO:0000256" key="1">
    <source>
        <dbReference type="ARBA" id="ARBA00004429"/>
    </source>
</evidence>
<feature type="transmembrane region" description="Helical" evidence="6">
    <location>
        <begin position="88"/>
        <end position="108"/>
    </location>
</feature>
<reference evidence="7 8" key="1">
    <citation type="submission" date="2014-01" db="EMBL/GenBank/DDBJ databases">
        <title>Full genme sequencing of cellulolytic bacterium Gynuella sunshinyii YC6258T gen. nov., sp. nov.</title>
        <authorList>
            <person name="Khan H."/>
            <person name="Chung E.J."/>
            <person name="Chung Y.R."/>
        </authorList>
    </citation>
    <scope>NUCLEOTIDE SEQUENCE [LARGE SCALE GENOMIC DNA]</scope>
    <source>
        <strain evidence="7 8">YC6258</strain>
    </source>
</reference>